<proteinExistence type="predicted"/>
<sequence>MINRGTGARSRHDRLDAKRTDFKKAKHFISDFALRSFLGALRSSVEPSGPSSFGGALITHERSSASLQAILQGTIISTTSEAEVIGLKRSRDDQERPNDANKSQPEEKRDTGNLPLFQKKTQFPIRSANIQISKNRLTANLLVLKSSSL</sequence>
<dbReference type="AlphaFoldDB" id="A0A4U5M4I1"/>
<reference evidence="2 3" key="2">
    <citation type="journal article" date="2019" name="G3 (Bethesda)">
        <title>Hybrid Assembly of the Genome of the Entomopathogenic Nematode Steinernema carpocapsae Identifies the X-Chromosome.</title>
        <authorList>
            <person name="Serra L."/>
            <person name="Macchietto M."/>
            <person name="Macias-Munoz A."/>
            <person name="McGill C.J."/>
            <person name="Rodriguez I.M."/>
            <person name="Rodriguez B."/>
            <person name="Murad R."/>
            <person name="Mortazavi A."/>
        </authorList>
    </citation>
    <scope>NUCLEOTIDE SEQUENCE [LARGE SCALE GENOMIC DNA]</scope>
    <source>
        <strain evidence="2 3">ALL</strain>
    </source>
</reference>
<gene>
    <name evidence="2" type="ORF">L596_027422</name>
</gene>
<organism evidence="2 3">
    <name type="scientific">Steinernema carpocapsae</name>
    <name type="common">Entomopathogenic nematode</name>
    <dbReference type="NCBI Taxonomy" id="34508"/>
    <lineage>
        <taxon>Eukaryota</taxon>
        <taxon>Metazoa</taxon>
        <taxon>Ecdysozoa</taxon>
        <taxon>Nematoda</taxon>
        <taxon>Chromadorea</taxon>
        <taxon>Rhabditida</taxon>
        <taxon>Tylenchina</taxon>
        <taxon>Panagrolaimomorpha</taxon>
        <taxon>Strongyloidoidea</taxon>
        <taxon>Steinernematidae</taxon>
        <taxon>Steinernema</taxon>
    </lineage>
</organism>
<reference evidence="2 3" key="1">
    <citation type="journal article" date="2015" name="Genome Biol.">
        <title>Comparative genomics of Steinernema reveals deeply conserved gene regulatory networks.</title>
        <authorList>
            <person name="Dillman A.R."/>
            <person name="Macchietto M."/>
            <person name="Porter C.F."/>
            <person name="Rogers A."/>
            <person name="Williams B."/>
            <person name="Antoshechkin I."/>
            <person name="Lee M.M."/>
            <person name="Goodwin Z."/>
            <person name="Lu X."/>
            <person name="Lewis E.E."/>
            <person name="Goodrich-Blair H."/>
            <person name="Stock S.P."/>
            <person name="Adams B.J."/>
            <person name="Sternberg P.W."/>
            <person name="Mortazavi A."/>
        </authorList>
    </citation>
    <scope>NUCLEOTIDE SEQUENCE [LARGE SCALE GENOMIC DNA]</scope>
    <source>
        <strain evidence="2 3">ALL</strain>
    </source>
</reference>
<evidence type="ECO:0000313" key="3">
    <source>
        <dbReference type="Proteomes" id="UP000298663"/>
    </source>
</evidence>
<feature type="compositionally biased region" description="Basic and acidic residues" evidence="1">
    <location>
        <begin position="89"/>
        <end position="111"/>
    </location>
</feature>
<feature type="region of interest" description="Disordered" evidence="1">
    <location>
        <begin position="86"/>
        <end position="116"/>
    </location>
</feature>
<dbReference type="EMBL" id="AZBU02000010">
    <property type="protein sequence ID" value="TKR63612.1"/>
    <property type="molecule type" value="Genomic_DNA"/>
</dbReference>
<evidence type="ECO:0000256" key="1">
    <source>
        <dbReference type="SAM" id="MobiDB-lite"/>
    </source>
</evidence>
<comment type="caution">
    <text evidence="2">The sequence shown here is derived from an EMBL/GenBank/DDBJ whole genome shotgun (WGS) entry which is preliminary data.</text>
</comment>
<dbReference type="Proteomes" id="UP000298663">
    <property type="component" value="Unassembled WGS sequence"/>
</dbReference>
<keyword evidence="3" id="KW-1185">Reference proteome</keyword>
<protein>
    <submittedName>
        <fullName evidence="2">Uncharacterized protein</fullName>
    </submittedName>
</protein>
<accession>A0A4U5M4I1</accession>
<evidence type="ECO:0000313" key="2">
    <source>
        <dbReference type="EMBL" id="TKR63612.1"/>
    </source>
</evidence>
<name>A0A4U5M4I1_STECR</name>